<name>A0A150WZW1_9BACT</name>
<keyword evidence="4" id="KW-1185">Reference proteome</keyword>
<evidence type="ECO:0008006" key="5">
    <source>
        <dbReference type="Google" id="ProtNLM"/>
    </source>
</evidence>
<feature type="chain" id="PRO_5007573950" description="Adhesin domain-containing protein" evidence="2">
    <location>
        <begin position="26"/>
        <end position="260"/>
    </location>
</feature>
<proteinExistence type="predicted"/>
<evidence type="ECO:0000256" key="2">
    <source>
        <dbReference type="SAM" id="SignalP"/>
    </source>
</evidence>
<accession>A0A150WZW1</accession>
<evidence type="ECO:0000256" key="1">
    <source>
        <dbReference type="SAM" id="MobiDB-lite"/>
    </source>
</evidence>
<dbReference type="AlphaFoldDB" id="A0A150WZW1"/>
<reference evidence="3 4" key="1">
    <citation type="submission" date="2016-01" db="EMBL/GenBank/DDBJ databases">
        <title>Genome sequencing of Roseivirga spongicola UST030701-084.</title>
        <authorList>
            <person name="Selvaratnam C."/>
            <person name="Thevarajoo S."/>
            <person name="Goh K.M."/>
            <person name="Ee R."/>
            <person name="Chan K.-G."/>
            <person name="Chong C.S."/>
        </authorList>
    </citation>
    <scope>NUCLEOTIDE SEQUENCE [LARGE SCALE GENOMIC DNA]</scope>
    <source>
        <strain evidence="3 4">UST030701-084</strain>
    </source>
</reference>
<dbReference type="Proteomes" id="UP000075606">
    <property type="component" value="Unassembled WGS sequence"/>
</dbReference>
<comment type="caution">
    <text evidence="3">The sequence shown here is derived from an EMBL/GenBank/DDBJ whole genome shotgun (WGS) entry which is preliminary data.</text>
</comment>
<dbReference type="EMBL" id="LRPC01000031">
    <property type="protein sequence ID" value="KYG71842.1"/>
    <property type="molecule type" value="Genomic_DNA"/>
</dbReference>
<feature type="signal peptide" evidence="2">
    <location>
        <begin position="1"/>
        <end position="25"/>
    </location>
</feature>
<organism evidence="3 4">
    <name type="scientific">Roseivirga spongicola</name>
    <dbReference type="NCBI Taxonomy" id="333140"/>
    <lineage>
        <taxon>Bacteria</taxon>
        <taxon>Pseudomonadati</taxon>
        <taxon>Bacteroidota</taxon>
        <taxon>Cytophagia</taxon>
        <taxon>Cytophagales</taxon>
        <taxon>Roseivirgaceae</taxon>
        <taxon>Roseivirga</taxon>
    </lineage>
</organism>
<evidence type="ECO:0000313" key="4">
    <source>
        <dbReference type="Proteomes" id="UP000075606"/>
    </source>
</evidence>
<feature type="region of interest" description="Disordered" evidence="1">
    <location>
        <begin position="61"/>
        <end position="80"/>
    </location>
</feature>
<gene>
    <name evidence="3" type="ORF">AWW68_17655</name>
</gene>
<dbReference type="STRING" id="333140.AWW68_17655"/>
<sequence length="260" mass="28338">MKMNRLNKVMMVMTLVAISLMSAQAQDYKLAVSNPSGKTLHVKEVNNVRVEAYDGNEIQIETSNKGGRPERAEGLKPLSARGEDNTGIGLNVTSEGSSVTIFQAARREDGMFKIKVPKGMKVQIEHTGQYEGEKIEVYGVSSELEISGRYNDVYMEEVTGPALVNTVYGTIVAKFSSLSQVGPTSLVSVYDDVDVTLPANTKANIVVKTPYGEAYSDMDIEFSKNGDMKKISSTIQGTLNGGGVDLEIKASYDNVYLRKK</sequence>
<protein>
    <recommendedName>
        <fullName evidence="5">Adhesin domain-containing protein</fullName>
    </recommendedName>
</protein>
<evidence type="ECO:0000313" key="3">
    <source>
        <dbReference type="EMBL" id="KYG71842.1"/>
    </source>
</evidence>
<keyword evidence="2" id="KW-0732">Signal</keyword>